<feature type="transmembrane region" description="Helical" evidence="8">
    <location>
        <begin position="168"/>
        <end position="188"/>
    </location>
</feature>
<keyword evidence="11" id="KW-1185">Reference proteome</keyword>
<feature type="transmembrane region" description="Helical" evidence="8">
    <location>
        <begin position="231"/>
        <end position="248"/>
    </location>
</feature>
<keyword evidence="7 8" id="KW-0472">Membrane</keyword>
<dbReference type="Gene3D" id="1.20.1720.10">
    <property type="entry name" value="Multidrug resistance protein D"/>
    <property type="match status" value="1"/>
</dbReference>
<feature type="transmembrane region" description="Helical" evidence="8">
    <location>
        <begin position="304"/>
        <end position="321"/>
    </location>
</feature>
<feature type="transmembrane region" description="Helical" evidence="8">
    <location>
        <begin position="140"/>
        <end position="162"/>
    </location>
</feature>
<evidence type="ECO:0000256" key="3">
    <source>
        <dbReference type="ARBA" id="ARBA00022448"/>
    </source>
</evidence>
<feature type="domain" description="Major facilitator superfamily (MFS) profile" evidence="9">
    <location>
        <begin position="15"/>
        <end position="493"/>
    </location>
</feature>
<dbReference type="InterPro" id="IPR011701">
    <property type="entry name" value="MFS"/>
</dbReference>
<comment type="caution">
    <text evidence="10">The sequence shown here is derived from an EMBL/GenBank/DDBJ whole genome shotgun (WGS) entry which is preliminary data.</text>
</comment>
<evidence type="ECO:0000259" key="9">
    <source>
        <dbReference type="PROSITE" id="PS50850"/>
    </source>
</evidence>
<keyword evidence="4" id="KW-1003">Cell membrane</keyword>
<dbReference type="Gene3D" id="1.20.1250.20">
    <property type="entry name" value="MFS general substrate transporter like domains"/>
    <property type="match status" value="1"/>
</dbReference>
<organism evidence="10 11">
    <name type="scientific">Calidifontibacillus erzurumensis</name>
    <dbReference type="NCBI Taxonomy" id="2741433"/>
    <lineage>
        <taxon>Bacteria</taxon>
        <taxon>Bacillati</taxon>
        <taxon>Bacillota</taxon>
        <taxon>Bacilli</taxon>
        <taxon>Bacillales</taxon>
        <taxon>Bacillaceae</taxon>
        <taxon>Calidifontibacillus/Schinkia group</taxon>
        <taxon>Calidifontibacillus</taxon>
    </lineage>
</organism>
<evidence type="ECO:0000256" key="8">
    <source>
        <dbReference type="SAM" id="Phobius"/>
    </source>
</evidence>
<feature type="transmembrane region" description="Helical" evidence="8">
    <location>
        <begin position="358"/>
        <end position="380"/>
    </location>
</feature>
<proteinExistence type="inferred from homology"/>
<dbReference type="PANTHER" id="PTHR42718:SF9">
    <property type="entry name" value="MAJOR FACILITATOR SUPERFAMILY MULTIDRUG TRANSPORTER MFSC"/>
    <property type="match status" value="1"/>
</dbReference>
<feature type="transmembrane region" description="Helical" evidence="8">
    <location>
        <begin position="333"/>
        <end position="352"/>
    </location>
</feature>
<feature type="transmembrane region" description="Helical" evidence="8">
    <location>
        <begin position="12"/>
        <end position="33"/>
    </location>
</feature>
<dbReference type="InterPro" id="IPR020846">
    <property type="entry name" value="MFS_dom"/>
</dbReference>
<comment type="subcellular location">
    <subcellularLocation>
        <location evidence="1">Cell membrane</location>
        <topology evidence="1">Multi-pass membrane protein</topology>
    </subcellularLocation>
</comment>
<comment type="similarity">
    <text evidence="2">Belongs to the major facilitator superfamily. EmrB family.</text>
</comment>
<dbReference type="EMBL" id="JABTTE010000017">
    <property type="protein sequence ID" value="NSL52527.1"/>
    <property type="molecule type" value="Genomic_DNA"/>
</dbReference>
<keyword evidence="3" id="KW-0813">Transport</keyword>
<evidence type="ECO:0000256" key="7">
    <source>
        <dbReference type="ARBA" id="ARBA00023136"/>
    </source>
</evidence>
<dbReference type="SUPFAM" id="SSF103473">
    <property type="entry name" value="MFS general substrate transporter"/>
    <property type="match status" value="1"/>
</dbReference>
<dbReference type="InterPro" id="IPR004638">
    <property type="entry name" value="EmrB-like"/>
</dbReference>
<dbReference type="Pfam" id="PF07690">
    <property type="entry name" value="MFS_1"/>
    <property type="match status" value="1"/>
</dbReference>
<evidence type="ECO:0000256" key="4">
    <source>
        <dbReference type="ARBA" id="ARBA00022475"/>
    </source>
</evidence>
<protein>
    <submittedName>
        <fullName evidence="10">DHA2 family efflux MFS transporter permease subunit</fullName>
    </submittedName>
</protein>
<dbReference type="CDD" id="cd17503">
    <property type="entry name" value="MFS_LmrB_MDR_like"/>
    <property type="match status" value="1"/>
</dbReference>
<keyword evidence="5 8" id="KW-0812">Transmembrane</keyword>
<dbReference type="PROSITE" id="PS50850">
    <property type="entry name" value="MFS"/>
    <property type="match status" value="1"/>
</dbReference>
<feature type="transmembrane region" description="Helical" evidence="8">
    <location>
        <begin position="81"/>
        <end position="107"/>
    </location>
</feature>
<accession>A0A8J8GFR2</accession>
<dbReference type="Proteomes" id="UP000625804">
    <property type="component" value="Unassembled WGS sequence"/>
</dbReference>
<evidence type="ECO:0000256" key="5">
    <source>
        <dbReference type="ARBA" id="ARBA00022692"/>
    </source>
</evidence>
<dbReference type="GO" id="GO:0005886">
    <property type="term" value="C:plasma membrane"/>
    <property type="evidence" value="ECO:0007669"/>
    <property type="project" value="UniProtKB-SubCell"/>
</dbReference>
<sequence length="514" mass="56125">MDQSGKLISRPPYGIISILMIGAFIALLNNTLLNIALPSIMEDLKIDPATVQWLTTGFMLVNGILIPATAFLIEKYSVRKLFLVAMGLFTVGTLVAGIAHVFSILLIGRMVQAAGSAIMMPLLMNVMLISFPVEKRGTAMGVFGLIFMSAPAIGPTLSGWIIEHFDWRMLFHFLSPIAAVVLLIGFFLLKDQKEKVDIRLDLFSLLLSSIGFGGIMYGFSSAGSHGWNEPQVYLTIIIGVISLAWFIIKQSQTERPMLNFYVYKYPMFALSSAITMVLNMALFSGMILLPIYVQTLRGISPMDAGLMLLPGALVLAFMSPITGRLFDKFGGRALALIGLTILTITTYLLSKLTFETSYMYLVILHAVRMFGLSMVMMPVSTNGLNQLPRRLYPHGTAMNNTLNQVSGAIGTALLVTIMSNRAESYASKLASEMLGKGASMAGSAQGTEALMAQMQAEIQMKAMLEGINYSFFVATIFAAVALVLSIFIKRAKQAEDPLEKQEINQKPTAKLAEN</sequence>
<keyword evidence="6 8" id="KW-1133">Transmembrane helix</keyword>
<gene>
    <name evidence="10" type="ORF">HR057_12265</name>
</gene>
<reference evidence="10" key="1">
    <citation type="submission" date="2020-06" db="EMBL/GenBank/DDBJ databases">
        <title>A novel thermopfilic bacterium from Erzurum, Turkey.</title>
        <authorList>
            <person name="Adiguzel A."/>
            <person name="Ay H."/>
            <person name="Baltaci M.O."/>
        </authorList>
    </citation>
    <scope>NUCLEOTIDE SEQUENCE</scope>
    <source>
        <strain evidence="10">P2</strain>
    </source>
</reference>
<evidence type="ECO:0000256" key="6">
    <source>
        <dbReference type="ARBA" id="ARBA00022989"/>
    </source>
</evidence>
<feature type="transmembrane region" description="Helical" evidence="8">
    <location>
        <begin position="53"/>
        <end position="74"/>
    </location>
</feature>
<evidence type="ECO:0000313" key="10">
    <source>
        <dbReference type="EMBL" id="NSL52527.1"/>
    </source>
</evidence>
<feature type="transmembrane region" description="Helical" evidence="8">
    <location>
        <begin position="200"/>
        <end position="219"/>
    </location>
</feature>
<dbReference type="PRINTS" id="PR01036">
    <property type="entry name" value="TCRTETB"/>
</dbReference>
<evidence type="ECO:0000313" key="11">
    <source>
        <dbReference type="Proteomes" id="UP000625804"/>
    </source>
</evidence>
<dbReference type="NCBIfam" id="TIGR00711">
    <property type="entry name" value="efflux_EmrB"/>
    <property type="match status" value="1"/>
</dbReference>
<dbReference type="InterPro" id="IPR036259">
    <property type="entry name" value="MFS_trans_sf"/>
</dbReference>
<dbReference type="GO" id="GO:0022857">
    <property type="term" value="F:transmembrane transporter activity"/>
    <property type="evidence" value="ECO:0007669"/>
    <property type="project" value="InterPro"/>
</dbReference>
<dbReference type="PANTHER" id="PTHR42718">
    <property type="entry name" value="MAJOR FACILITATOR SUPERFAMILY MULTIDRUG TRANSPORTER MFSC"/>
    <property type="match status" value="1"/>
</dbReference>
<name>A0A8J8GFR2_9BACI</name>
<feature type="transmembrane region" description="Helical" evidence="8">
    <location>
        <begin position="469"/>
        <end position="488"/>
    </location>
</feature>
<dbReference type="AlphaFoldDB" id="A0A8J8GFR2"/>
<dbReference type="RefSeq" id="WP_173731732.1">
    <property type="nucleotide sequence ID" value="NZ_JABTTE010000017.1"/>
</dbReference>
<feature type="transmembrane region" description="Helical" evidence="8">
    <location>
        <begin position="268"/>
        <end position="292"/>
    </location>
</feature>
<feature type="transmembrane region" description="Helical" evidence="8">
    <location>
        <begin position="113"/>
        <end position="133"/>
    </location>
</feature>
<evidence type="ECO:0000256" key="2">
    <source>
        <dbReference type="ARBA" id="ARBA00008537"/>
    </source>
</evidence>
<evidence type="ECO:0000256" key="1">
    <source>
        <dbReference type="ARBA" id="ARBA00004651"/>
    </source>
</evidence>